<dbReference type="EMBL" id="JBBEGM010000005">
    <property type="protein sequence ID" value="MEJ2862507.1"/>
    <property type="molecule type" value="Genomic_DNA"/>
</dbReference>
<feature type="region of interest" description="Disordered" evidence="1">
    <location>
        <begin position="342"/>
        <end position="365"/>
    </location>
</feature>
<feature type="transmembrane region" description="Helical" evidence="2">
    <location>
        <begin position="199"/>
        <end position="221"/>
    </location>
</feature>
<comment type="caution">
    <text evidence="3">The sequence shown here is derived from an EMBL/GenBank/DDBJ whole genome shotgun (WGS) entry which is preliminary data.</text>
</comment>
<evidence type="ECO:0000313" key="3">
    <source>
        <dbReference type="EMBL" id="MEJ2862507.1"/>
    </source>
</evidence>
<dbReference type="Pfam" id="PF13620">
    <property type="entry name" value="CarboxypepD_reg"/>
    <property type="match status" value="1"/>
</dbReference>
<keyword evidence="2" id="KW-0472">Membrane</keyword>
<dbReference type="SUPFAM" id="SSF49464">
    <property type="entry name" value="Carboxypeptidase regulatory domain-like"/>
    <property type="match status" value="1"/>
</dbReference>
<dbReference type="Gene3D" id="2.60.40.1120">
    <property type="entry name" value="Carboxypeptidase-like, regulatory domain"/>
    <property type="match status" value="1"/>
</dbReference>
<dbReference type="InterPro" id="IPR008969">
    <property type="entry name" value="CarboxyPept-like_regulatory"/>
</dbReference>
<feature type="transmembrane region" description="Helical" evidence="2">
    <location>
        <begin position="233"/>
        <end position="256"/>
    </location>
</feature>
<evidence type="ECO:0000313" key="4">
    <source>
        <dbReference type="Proteomes" id="UP001369736"/>
    </source>
</evidence>
<feature type="region of interest" description="Disordered" evidence="1">
    <location>
        <begin position="1"/>
        <end position="24"/>
    </location>
</feature>
<evidence type="ECO:0000256" key="2">
    <source>
        <dbReference type="SAM" id="Phobius"/>
    </source>
</evidence>
<feature type="transmembrane region" description="Helical" evidence="2">
    <location>
        <begin position="168"/>
        <end position="193"/>
    </location>
</feature>
<organism evidence="3 4">
    <name type="scientific">Actinomycetospora flava</name>
    <dbReference type="NCBI Taxonomy" id="3129232"/>
    <lineage>
        <taxon>Bacteria</taxon>
        <taxon>Bacillati</taxon>
        <taxon>Actinomycetota</taxon>
        <taxon>Actinomycetes</taxon>
        <taxon>Pseudonocardiales</taxon>
        <taxon>Pseudonocardiaceae</taxon>
        <taxon>Actinomycetospora</taxon>
    </lineage>
</organism>
<proteinExistence type="predicted"/>
<reference evidence="3 4" key="1">
    <citation type="submission" date="2024-03" db="EMBL/GenBank/DDBJ databases">
        <title>Actinomycetospora sp. OC33-EN07, a novel actinomycete isolated from wild orchid (Aerides multiflora).</title>
        <authorList>
            <person name="Suriyachadkun C."/>
        </authorList>
    </citation>
    <scope>NUCLEOTIDE SEQUENCE [LARGE SCALE GENOMIC DNA]</scope>
    <source>
        <strain evidence="3 4">OC33-EN07</strain>
    </source>
</reference>
<feature type="transmembrane region" description="Helical" evidence="2">
    <location>
        <begin position="316"/>
        <end position="338"/>
    </location>
</feature>
<name>A0ABU8M790_9PSEU</name>
<feature type="compositionally biased region" description="Polar residues" evidence="1">
    <location>
        <begin position="1"/>
        <end position="10"/>
    </location>
</feature>
<protein>
    <submittedName>
        <fullName evidence="3">Carboxypeptidase regulatory-like domain-containing protein</fullName>
    </submittedName>
</protein>
<feature type="transmembrane region" description="Helical" evidence="2">
    <location>
        <begin position="34"/>
        <end position="56"/>
    </location>
</feature>
<dbReference type="Proteomes" id="UP001369736">
    <property type="component" value="Unassembled WGS sequence"/>
</dbReference>
<keyword evidence="4" id="KW-1185">Reference proteome</keyword>
<evidence type="ECO:0000256" key="1">
    <source>
        <dbReference type="SAM" id="MobiDB-lite"/>
    </source>
</evidence>
<keyword evidence="2" id="KW-0812">Transmembrane</keyword>
<keyword evidence="2" id="KW-1133">Transmembrane helix</keyword>
<gene>
    <name evidence="3" type="ORF">WCD58_15145</name>
</gene>
<sequence length="485" mass="50447">MTQSTLSADSPETEQKPAAAPELSPEMKRSNVRFALTLPLFFMIMFPLCYITALHLPVPHDLPVAVVGAGAASFVATAAPALAGRFTLIPVDTPQQATDMIFQQTVKAAYVTAPPGEPAQMLVAGADGRVMTQLVPTVFQPFAAQAGNTIQTVDVAPLAPGDGNGIGLMFFMLIVSIVGFMTANILGNAAYFLPMRTRVAISAGVAVLTPIVLFLFMGPWLQILQGTAGEIVGVIALGAVTSFTVGLTTTALVAFLGKWALFPGMLVFVFLNIPSSNSAYPAEIVPPIFGWLSEWHLGAAFVDSVRAILYLDDAGLGGHLLVIGLWLLAAVALITVAARRTRTTSTTDEDEAHDEPGPADAAAAGAGPERVLLGRVHDHHGTPLPGAVVTLVDHRGAQTGRTSTSDEGSFRIDDLPTGAYTLIAAAPGHEPTARSTTVSGRGDEGRRATADLGDIELVGHDQHRHRTAVATAGTVPPSAGAYGGS</sequence>
<dbReference type="RefSeq" id="WP_337703881.1">
    <property type="nucleotide sequence ID" value="NZ_JBBEGM010000005.1"/>
</dbReference>
<accession>A0ABU8M790</accession>